<dbReference type="EMBL" id="UINC01093795">
    <property type="protein sequence ID" value="SVC48498.1"/>
    <property type="molecule type" value="Genomic_DNA"/>
</dbReference>
<dbReference type="Pfam" id="PF01571">
    <property type="entry name" value="GCV_T"/>
    <property type="match status" value="1"/>
</dbReference>
<organism evidence="2">
    <name type="scientific">marine metagenome</name>
    <dbReference type="NCBI Taxonomy" id="408172"/>
    <lineage>
        <taxon>unclassified sequences</taxon>
        <taxon>metagenomes</taxon>
        <taxon>ecological metagenomes</taxon>
    </lineage>
</organism>
<dbReference type="PANTHER" id="PTHR43757:SF2">
    <property type="entry name" value="AMINOMETHYLTRANSFERASE, MITOCHONDRIAL"/>
    <property type="match status" value="1"/>
</dbReference>
<evidence type="ECO:0000259" key="1">
    <source>
        <dbReference type="Pfam" id="PF01571"/>
    </source>
</evidence>
<accession>A0A382MJ32</accession>
<dbReference type="Gene3D" id="3.30.1360.120">
    <property type="entry name" value="Probable tRNA modification gtpase trme, domain 1"/>
    <property type="match status" value="1"/>
</dbReference>
<reference evidence="2" key="1">
    <citation type="submission" date="2018-05" db="EMBL/GenBank/DDBJ databases">
        <authorList>
            <person name="Lanie J.A."/>
            <person name="Ng W.-L."/>
            <person name="Kazmierczak K.M."/>
            <person name="Andrzejewski T.M."/>
            <person name="Davidsen T.M."/>
            <person name="Wayne K.J."/>
            <person name="Tettelin H."/>
            <person name="Glass J.I."/>
            <person name="Rusch D."/>
            <person name="Podicherti R."/>
            <person name="Tsui H.-C.T."/>
            <person name="Winkler M.E."/>
        </authorList>
    </citation>
    <scope>NUCLEOTIDE SEQUENCE</scope>
</reference>
<proteinExistence type="predicted"/>
<dbReference type="InterPro" id="IPR006222">
    <property type="entry name" value="GCVT_N"/>
</dbReference>
<protein>
    <recommendedName>
        <fullName evidence="1">GCVT N-terminal domain-containing protein</fullName>
    </recommendedName>
</protein>
<sequence length="172" mass="18983">MREQATVNEMSPLWKLAITGADSLKLINDVVTRDISGQEVGQIIYTPWCNQEGKVVGDGLILREKEDSFILVAGPNDEWFRSFSSGLEVDIVDVTDAFGILAVQGPRSQDVLESSTGTSFSDLPFSRCRTCELGGAQVRVIRQGFTGELGYELWVEPEVAEDVWDALFEFGT</sequence>
<feature type="domain" description="GCVT N-terminal" evidence="1">
    <location>
        <begin position="1"/>
        <end position="171"/>
    </location>
</feature>
<name>A0A382MJ32_9ZZZZ</name>
<dbReference type="AlphaFoldDB" id="A0A382MJ32"/>
<dbReference type="SUPFAM" id="SSF103025">
    <property type="entry name" value="Folate-binding domain"/>
    <property type="match status" value="1"/>
</dbReference>
<dbReference type="InterPro" id="IPR028896">
    <property type="entry name" value="GcvT/YgfZ/DmdA"/>
</dbReference>
<dbReference type="InterPro" id="IPR027266">
    <property type="entry name" value="TrmE/GcvT-like"/>
</dbReference>
<feature type="non-terminal residue" evidence="2">
    <location>
        <position position="172"/>
    </location>
</feature>
<gene>
    <name evidence="2" type="ORF">METZ01_LOCUS301352</name>
</gene>
<evidence type="ECO:0000313" key="2">
    <source>
        <dbReference type="EMBL" id="SVC48498.1"/>
    </source>
</evidence>
<dbReference type="PANTHER" id="PTHR43757">
    <property type="entry name" value="AMINOMETHYLTRANSFERASE"/>
    <property type="match status" value="1"/>
</dbReference>